<name>W9VX40_9GAMM</name>
<sequence length="38" mass="4380">MLRRHRQCFPSFRLRGFPSSDASRFAPSAHGANVPHRE</sequence>
<evidence type="ECO:0000256" key="1">
    <source>
        <dbReference type="SAM" id="MobiDB-lite"/>
    </source>
</evidence>
<protein>
    <submittedName>
        <fullName evidence="2">Uncharacterized protein</fullName>
    </submittedName>
</protein>
<organism evidence="2 3">
    <name type="scientific">Imhoffiella purpurea</name>
    <dbReference type="NCBI Taxonomy" id="1249627"/>
    <lineage>
        <taxon>Bacteria</taxon>
        <taxon>Pseudomonadati</taxon>
        <taxon>Pseudomonadota</taxon>
        <taxon>Gammaproteobacteria</taxon>
        <taxon>Chromatiales</taxon>
        <taxon>Chromatiaceae</taxon>
        <taxon>Imhoffiella</taxon>
    </lineage>
</organism>
<keyword evidence="3" id="KW-1185">Reference proteome</keyword>
<evidence type="ECO:0000313" key="2">
    <source>
        <dbReference type="EMBL" id="EXJ14990.1"/>
    </source>
</evidence>
<dbReference type="Proteomes" id="UP000019460">
    <property type="component" value="Unassembled WGS sequence"/>
</dbReference>
<dbReference type="EMBL" id="AONC01000031">
    <property type="protein sequence ID" value="EXJ14990.1"/>
    <property type="molecule type" value="Genomic_DNA"/>
</dbReference>
<accession>W9VX40</accession>
<comment type="caution">
    <text evidence="2">The sequence shown here is derived from an EMBL/GenBank/DDBJ whole genome shotgun (WGS) entry which is preliminary data.</text>
</comment>
<evidence type="ECO:0000313" key="3">
    <source>
        <dbReference type="Proteomes" id="UP000019460"/>
    </source>
</evidence>
<dbReference type="STRING" id="1249627.D779_1954"/>
<reference evidence="2 3" key="1">
    <citation type="submission" date="2012-11" db="EMBL/GenBank/DDBJ databases">
        <title>Genome assembly of Thiorhodococcus sp. AK35.</title>
        <authorList>
            <person name="Nupur N."/>
            <person name="Khatri I."/>
            <person name="Subramanian S."/>
            <person name="Pinnaka A."/>
        </authorList>
    </citation>
    <scope>NUCLEOTIDE SEQUENCE [LARGE SCALE GENOMIC DNA]</scope>
    <source>
        <strain evidence="2 3">AK35</strain>
    </source>
</reference>
<feature type="region of interest" description="Disordered" evidence="1">
    <location>
        <begin position="18"/>
        <end position="38"/>
    </location>
</feature>
<gene>
    <name evidence="2" type="ORF">D779_1954</name>
</gene>
<proteinExistence type="predicted"/>
<dbReference type="AlphaFoldDB" id="W9VX40"/>